<keyword evidence="4" id="KW-1185">Reference proteome</keyword>
<dbReference type="Proteomes" id="UP000324241">
    <property type="component" value="Unassembled WGS sequence"/>
</dbReference>
<feature type="domain" description="N-acetyltransferase" evidence="1">
    <location>
        <begin position="54"/>
        <end position="147"/>
    </location>
</feature>
<evidence type="ECO:0000313" key="5">
    <source>
        <dbReference type="Proteomes" id="UP000324241"/>
    </source>
</evidence>
<dbReference type="GeneID" id="54325297"/>
<dbReference type="EMBL" id="QUQM01000001">
    <property type="protein sequence ID" value="KAA8649916.1"/>
    <property type="molecule type" value="Genomic_DNA"/>
</dbReference>
<dbReference type="UniPathway" id="UPA00113">
    <property type="reaction ID" value="UER00529"/>
</dbReference>
<dbReference type="SUPFAM" id="SSF55729">
    <property type="entry name" value="Acyl-CoA N-acyltransferases (Nat)"/>
    <property type="match status" value="1"/>
</dbReference>
<dbReference type="VEuPathDB" id="FungiDB:EYZ11_009028"/>
<dbReference type="Gene3D" id="3.40.630.30">
    <property type="match status" value="1"/>
</dbReference>
<dbReference type="EMBL" id="SOSA01000408">
    <property type="protein sequence ID" value="THC91520.1"/>
    <property type="molecule type" value="Genomic_DNA"/>
</dbReference>
<dbReference type="OrthoDB" id="2744543at2759"/>
<evidence type="ECO:0000259" key="1">
    <source>
        <dbReference type="Pfam" id="PF13508"/>
    </source>
</evidence>
<gene>
    <name evidence="2" type="ORF">ATNIH1004_002595</name>
    <name evidence="3" type="ORF">EYZ11_009028</name>
</gene>
<dbReference type="GO" id="GO:0016747">
    <property type="term" value="F:acyltransferase activity, transferring groups other than amino-acyl groups"/>
    <property type="evidence" value="ECO:0007669"/>
    <property type="project" value="InterPro"/>
</dbReference>
<dbReference type="AlphaFoldDB" id="A0A4S3J945"/>
<dbReference type="Proteomes" id="UP000308092">
    <property type="component" value="Unassembled WGS sequence"/>
</dbReference>
<dbReference type="Pfam" id="PF13508">
    <property type="entry name" value="Acetyltransf_7"/>
    <property type="match status" value="1"/>
</dbReference>
<name>A0A4S3J945_9EURO</name>
<dbReference type="InterPro" id="IPR053144">
    <property type="entry name" value="Acetyltransferase_Butenolide"/>
</dbReference>
<dbReference type="STRING" id="1220188.A0A4S3J945"/>
<reference evidence="2 5" key="2">
    <citation type="submission" date="2019-08" db="EMBL/GenBank/DDBJ databases">
        <title>The genome sequence of a newly discovered highly antifungal drug resistant Aspergillus species, Aspergillus tanneri NIH 1004.</title>
        <authorList>
            <person name="Mounaud S."/>
            <person name="Singh I."/>
            <person name="Joardar V."/>
            <person name="Pakala S."/>
            <person name="Pakala S."/>
            <person name="Venepally P."/>
            <person name="Chung J.K."/>
            <person name="Losada L."/>
            <person name="Nierman W.C."/>
        </authorList>
    </citation>
    <scope>NUCLEOTIDE SEQUENCE [LARGE SCALE GENOMIC DNA]</scope>
    <source>
        <strain evidence="2 5">NIH1004</strain>
    </source>
</reference>
<organism evidence="3 4">
    <name type="scientific">Aspergillus tanneri</name>
    <dbReference type="NCBI Taxonomy" id="1220188"/>
    <lineage>
        <taxon>Eukaryota</taxon>
        <taxon>Fungi</taxon>
        <taxon>Dikarya</taxon>
        <taxon>Ascomycota</taxon>
        <taxon>Pezizomycotina</taxon>
        <taxon>Eurotiomycetes</taxon>
        <taxon>Eurotiomycetidae</taxon>
        <taxon>Eurotiales</taxon>
        <taxon>Aspergillaceae</taxon>
        <taxon>Aspergillus</taxon>
        <taxon>Aspergillus subgen. Circumdati</taxon>
    </lineage>
</organism>
<dbReference type="GO" id="GO:0006048">
    <property type="term" value="P:UDP-N-acetylglucosamine biosynthetic process"/>
    <property type="evidence" value="ECO:0007669"/>
    <property type="project" value="UniProtKB-UniPathway"/>
</dbReference>
<protein>
    <recommendedName>
        <fullName evidence="1">N-acetyltransferase domain-containing protein</fullName>
    </recommendedName>
</protein>
<evidence type="ECO:0000313" key="3">
    <source>
        <dbReference type="EMBL" id="THC91520.1"/>
    </source>
</evidence>
<accession>A0A4S3J945</accession>
<dbReference type="PANTHER" id="PTHR43233:SF1">
    <property type="entry name" value="FAMILY N-ACETYLTRANSFERASE, PUTATIVE (AFU_ORTHOLOGUE AFUA_6G03350)-RELATED"/>
    <property type="match status" value="1"/>
</dbReference>
<dbReference type="InterPro" id="IPR016181">
    <property type="entry name" value="Acyl_CoA_acyltransferase"/>
</dbReference>
<dbReference type="CDD" id="cd04301">
    <property type="entry name" value="NAT_SF"/>
    <property type="match status" value="1"/>
</dbReference>
<dbReference type="InterPro" id="IPR000182">
    <property type="entry name" value="GNAT_dom"/>
</dbReference>
<comment type="caution">
    <text evidence="3">The sequence shown here is derived from an EMBL/GenBank/DDBJ whole genome shotgun (WGS) entry which is preliminary data.</text>
</comment>
<reference evidence="3 4" key="1">
    <citation type="submission" date="2019-03" db="EMBL/GenBank/DDBJ databases">
        <title>The genome sequence of a newly discovered highly antifungal drug resistant Aspergillus species, Aspergillus tanneri NIH 1004.</title>
        <authorList>
            <person name="Mounaud S."/>
            <person name="Singh I."/>
            <person name="Joardar V."/>
            <person name="Pakala S."/>
            <person name="Pakala S."/>
            <person name="Venepally P."/>
            <person name="Hoover J."/>
            <person name="Nierman W."/>
            <person name="Chung J."/>
            <person name="Losada L."/>
        </authorList>
    </citation>
    <scope>NUCLEOTIDE SEQUENCE [LARGE SCALE GENOMIC DNA]</scope>
    <source>
        <strain evidence="3 4">NIH1004</strain>
    </source>
</reference>
<dbReference type="RefSeq" id="XP_033429277.1">
    <property type="nucleotide sequence ID" value="XM_033567282.1"/>
</dbReference>
<evidence type="ECO:0000313" key="2">
    <source>
        <dbReference type="EMBL" id="KAA8649916.1"/>
    </source>
</evidence>
<evidence type="ECO:0000313" key="4">
    <source>
        <dbReference type="Proteomes" id="UP000308092"/>
    </source>
</evidence>
<sequence>MSPLPPGYTLREGYPSVASYLHLRAASGLSPRNEPQAAASIAGSWYGCYITYADKDTADEVAIGMGRIVGDGGWYFHIADMAVLPDHQRKGLGDVILKNLLDRIRSVAPGVKGLKDGLVDADDERFLPYVNLMADEPGRKLYLRNGFDYSAPRSLGMVLNWEDVLGGDV</sequence>
<dbReference type="PANTHER" id="PTHR43233">
    <property type="entry name" value="FAMILY N-ACETYLTRANSFERASE, PUTATIVE (AFU_ORTHOLOGUE AFUA_6G03350)-RELATED"/>
    <property type="match status" value="1"/>
</dbReference>
<proteinExistence type="predicted"/>